<evidence type="ECO:0000256" key="2">
    <source>
        <dbReference type="ARBA" id="ARBA00007556"/>
    </source>
</evidence>
<reference evidence="8 9" key="1">
    <citation type="submission" date="2018-06" db="EMBL/GenBank/DDBJ databases">
        <title>Lujinxingia sediminis gen. nov. sp. nov., a new facultative anaerobic member of the class Deltaproteobacteria, and proposal of Lujinxingaceae fam. nov.</title>
        <authorList>
            <person name="Guo L.-Y."/>
            <person name="Li C.-M."/>
            <person name="Wang S."/>
            <person name="Du Z.-J."/>
        </authorList>
    </citation>
    <scope>NUCLEOTIDE SEQUENCE [LARGE SCALE GENOMIC DNA]</scope>
    <source>
        <strain evidence="8 9">FA350</strain>
    </source>
</reference>
<organism evidence="8 9">
    <name type="scientific">Bradymonas sediminis</name>
    <dbReference type="NCBI Taxonomy" id="1548548"/>
    <lineage>
        <taxon>Bacteria</taxon>
        <taxon>Deltaproteobacteria</taxon>
        <taxon>Bradymonadales</taxon>
        <taxon>Bradymonadaceae</taxon>
        <taxon>Bradymonas</taxon>
    </lineage>
</organism>
<protein>
    <submittedName>
        <fullName evidence="8">ABC transporter permease</fullName>
    </submittedName>
</protein>
<proteinExistence type="inferred from homology"/>
<evidence type="ECO:0000256" key="5">
    <source>
        <dbReference type="ARBA" id="ARBA00022989"/>
    </source>
</evidence>
<evidence type="ECO:0000256" key="4">
    <source>
        <dbReference type="ARBA" id="ARBA00022692"/>
    </source>
</evidence>
<accession>A0A2Z4FIK7</accession>
<evidence type="ECO:0000313" key="8">
    <source>
        <dbReference type="EMBL" id="AWV88749.1"/>
    </source>
</evidence>
<dbReference type="AlphaFoldDB" id="A0A2Z4FIK7"/>
<dbReference type="GO" id="GO:0043190">
    <property type="term" value="C:ATP-binding cassette (ABC) transporter complex"/>
    <property type="evidence" value="ECO:0007669"/>
    <property type="project" value="InterPro"/>
</dbReference>
<sequence>MLNKAKSGVENVGNRAIAFVEELGQMMIMLGEAIVWAFRPPYRLRIWAQALDMVGVGSLPIVLLTGVFSGLVLAYQSFYAFRMFNAESLVGGTVAVSLIRELGPVLAGLMVAGRTGSAMTTELGTMRVTEQIDAMAVMAVNPIQYLVTPRIIASVLMLPVLTMLFNLVGISAAYVLSVFVLEVDPGIFLSKIRDFVAPIDLLKSGVKAAAFGMVIALVGCYKGFYASGGAKGVGEATTSSVVTSSVSILFIDYIFTVLMWD</sequence>
<keyword evidence="5 7" id="KW-1133">Transmembrane helix</keyword>
<evidence type="ECO:0000256" key="1">
    <source>
        <dbReference type="ARBA" id="ARBA00004141"/>
    </source>
</evidence>
<dbReference type="EMBL" id="CP030032">
    <property type="protein sequence ID" value="AWV88749.1"/>
    <property type="molecule type" value="Genomic_DNA"/>
</dbReference>
<keyword evidence="9" id="KW-1185">Reference proteome</keyword>
<comment type="similarity">
    <text evidence="2 7">Belongs to the MlaE permease family.</text>
</comment>
<dbReference type="Proteomes" id="UP000249799">
    <property type="component" value="Chromosome"/>
</dbReference>
<name>A0A2Z4FIK7_9DELT</name>
<feature type="transmembrane region" description="Helical" evidence="7">
    <location>
        <begin position="204"/>
        <end position="224"/>
    </location>
</feature>
<dbReference type="NCBIfam" id="TIGR00056">
    <property type="entry name" value="MlaE family lipid ABC transporter permease subunit"/>
    <property type="match status" value="1"/>
</dbReference>
<feature type="transmembrane region" description="Helical" evidence="7">
    <location>
        <begin position="50"/>
        <end position="75"/>
    </location>
</feature>
<dbReference type="InterPro" id="IPR030802">
    <property type="entry name" value="Permease_MalE"/>
</dbReference>
<evidence type="ECO:0000256" key="6">
    <source>
        <dbReference type="ARBA" id="ARBA00023136"/>
    </source>
</evidence>
<dbReference type="InterPro" id="IPR003453">
    <property type="entry name" value="ABC_MlaE_roteobac"/>
</dbReference>
<dbReference type="RefSeq" id="WP_111332730.1">
    <property type="nucleotide sequence ID" value="NZ_CP030032.1"/>
</dbReference>
<evidence type="ECO:0000256" key="7">
    <source>
        <dbReference type="RuleBase" id="RU362044"/>
    </source>
</evidence>
<dbReference type="PANTHER" id="PTHR30188:SF4">
    <property type="entry name" value="PROTEIN TRIGALACTOSYLDIACYLGLYCEROL 1, CHLOROPLASTIC"/>
    <property type="match status" value="1"/>
</dbReference>
<keyword evidence="3" id="KW-0813">Transport</keyword>
<evidence type="ECO:0000256" key="3">
    <source>
        <dbReference type="ARBA" id="ARBA00022448"/>
    </source>
</evidence>
<feature type="transmembrane region" description="Helical" evidence="7">
    <location>
        <begin position="236"/>
        <end position="260"/>
    </location>
</feature>
<keyword evidence="4 7" id="KW-0812">Transmembrane</keyword>
<keyword evidence="6 7" id="KW-0472">Membrane</keyword>
<evidence type="ECO:0000313" key="9">
    <source>
        <dbReference type="Proteomes" id="UP000249799"/>
    </source>
</evidence>
<dbReference type="KEGG" id="bsed:DN745_05110"/>
<comment type="subcellular location">
    <subcellularLocation>
        <location evidence="1">Membrane</location>
        <topology evidence="1">Multi-pass membrane protein</topology>
    </subcellularLocation>
</comment>
<dbReference type="PANTHER" id="PTHR30188">
    <property type="entry name" value="ABC TRANSPORTER PERMEASE PROTEIN-RELATED"/>
    <property type="match status" value="1"/>
</dbReference>
<gene>
    <name evidence="8" type="ORF">DN745_05110</name>
</gene>
<feature type="transmembrane region" description="Helical" evidence="7">
    <location>
        <begin position="16"/>
        <end position="38"/>
    </location>
</feature>
<dbReference type="GO" id="GO:0005548">
    <property type="term" value="F:phospholipid transporter activity"/>
    <property type="evidence" value="ECO:0007669"/>
    <property type="project" value="TreeGrafter"/>
</dbReference>
<feature type="transmembrane region" description="Helical" evidence="7">
    <location>
        <begin position="151"/>
        <end position="183"/>
    </location>
</feature>
<dbReference type="OrthoDB" id="9805022at2"/>
<dbReference type="Pfam" id="PF02405">
    <property type="entry name" value="MlaE"/>
    <property type="match status" value="1"/>
</dbReference>